<protein>
    <submittedName>
        <fullName evidence="1">Uncharacterized protein</fullName>
    </submittedName>
</protein>
<sequence length="349" mass="39154">MSTPLSSSPSADDTLVQRTTNGKRKQEPPAPDAPTKKRAKMSSPSTGFTRHPTFWAEDGSVFLQFGETRMKLHRSRLAAHSEWFQELFDKKGVVLSGEVEWSIPWANVDGVDLFELDGTGIALEDFEAVLTTLESGVKYCYAKPPFAFVVSLVHAASFFQFTEILDFGTAFLEENFTDDLGELTENALPVAHATEAVLLGRNWKLPQLLKRAFYELARAPANEISNRAESINELDTDDLVLIIDLQRHLTAAWFKVLSFPKSSCTSSPACEKAGKTNILPLTHGIVKKYHFDPVWGLSELKKLDWKDRGYCATCSVVRVKWLDEQQVKLWDDVSNWLELDTDTDSDTSD</sequence>
<gene>
    <name evidence="1" type="ORF">BDN72DRAFT_801038</name>
</gene>
<keyword evidence="2" id="KW-1185">Reference proteome</keyword>
<dbReference type="Proteomes" id="UP000308600">
    <property type="component" value="Unassembled WGS sequence"/>
</dbReference>
<evidence type="ECO:0000313" key="2">
    <source>
        <dbReference type="Proteomes" id="UP000308600"/>
    </source>
</evidence>
<evidence type="ECO:0000313" key="1">
    <source>
        <dbReference type="EMBL" id="TFK65528.1"/>
    </source>
</evidence>
<accession>A0ACD3AI34</accession>
<reference evidence="1 2" key="1">
    <citation type="journal article" date="2019" name="Nat. Ecol. Evol.">
        <title>Megaphylogeny resolves global patterns of mushroom evolution.</title>
        <authorList>
            <person name="Varga T."/>
            <person name="Krizsan K."/>
            <person name="Foldi C."/>
            <person name="Dima B."/>
            <person name="Sanchez-Garcia M."/>
            <person name="Sanchez-Ramirez S."/>
            <person name="Szollosi G.J."/>
            <person name="Szarkandi J.G."/>
            <person name="Papp V."/>
            <person name="Albert L."/>
            <person name="Andreopoulos W."/>
            <person name="Angelini C."/>
            <person name="Antonin V."/>
            <person name="Barry K.W."/>
            <person name="Bougher N.L."/>
            <person name="Buchanan P."/>
            <person name="Buyck B."/>
            <person name="Bense V."/>
            <person name="Catcheside P."/>
            <person name="Chovatia M."/>
            <person name="Cooper J."/>
            <person name="Damon W."/>
            <person name="Desjardin D."/>
            <person name="Finy P."/>
            <person name="Geml J."/>
            <person name="Haridas S."/>
            <person name="Hughes K."/>
            <person name="Justo A."/>
            <person name="Karasinski D."/>
            <person name="Kautmanova I."/>
            <person name="Kiss B."/>
            <person name="Kocsube S."/>
            <person name="Kotiranta H."/>
            <person name="LaButti K.M."/>
            <person name="Lechner B.E."/>
            <person name="Liimatainen K."/>
            <person name="Lipzen A."/>
            <person name="Lukacs Z."/>
            <person name="Mihaltcheva S."/>
            <person name="Morgado L.N."/>
            <person name="Niskanen T."/>
            <person name="Noordeloos M.E."/>
            <person name="Ohm R.A."/>
            <person name="Ortiz-Santana B."/>
            <person name="Ovrebo C."/>
            <person name="Racz N."/>
            <person name="Riley R."/>
            <person name="Savchenko A."/>
            <person name="Shiryaev A."/>
            <person name="Soop K."/>
            <person name="Spirin V."/>
            <person name="Szebenyi C."/>
            <person name="Tomsovsky M."/>
            <person name="Tulloss R.E."/>
            <person name="Uehling J."/>
            <person name="Grigoriev I.V."/>
            <person name="Vagvolgyi C."/>
            <person name="Papp T."/>
            <person name="Martin F.M."/>
            <person name="Miettinen O."/>
            <person name="Hibbett D.S."/>
            <person name="Nagy L.G."/>
        </authorList>
    </citation>
    <scope>NUCLEOTIDE SEQUENCE [LARGE SCALE GENOMIC DNA]</scope>
    <source>
        <strain evidence="1 2">NL-1719</strain>
    </source>
</reference>
<dbReference type="EMBL" id="ML208433">
    <property type="protein sequence ID" value="TFK65528.1"/>
    <property type="molecule type" value="Genomic_DNA"/>
</dbReference>
<organism evidence="1 2">
    <name type="scientific">Pluteus cervinus</name>
    <dbReference type="NCBI Taxonomy" id="181527"/>
    <lineage>
        <taxon>Eukaryota</taxon>
        <taxon>Fungi</taxon>
        <taxon>Dikarya</taxon>
        <taxon>Basidiomycota</taxon>
        <taxon>Agaricomycotina</taxon>
        <taxon>Agaricomycetes</taxon>
        <taxon>Agaricomycetidae</taxon>
        <taxon>Agaricales</taxon>
        <taxon>Pluteineae</taxon>
        <taxon>Pluteaceae</taxon>
        <taxon>Pluteus</taxon>
    </lineage>
</organism>
<proteinExistence type="predicted"/>
<name>A0ACD3AI34_9AGAR</name>